<evidence type="ECO:0000256" key="1">
    <source>
        <dbReference type="SAM" id="MobiDB-lite"/>
    </source>
</evidence>
<organism evidence="2 3">
    <name type="scientific">Glutinoglossum americanum</name>
    <dbReference type="NCBI Taxonomy" id="1670608"/>
    <lineage>
        <taxon>Eukaryota</taxon>
        <taxon>Fungi</taxon>
        <taxon>Dikarya</taxon>
        <taxon>Ascomycota</taxon>
        <taxon>Pezizomycotina</taxon>
        <taxon>Geoglossomycetes</taxon>
        <taxon>Geoglossales</taxon>
        <taxon>Geoglossaceae</taxon>
        <taxon>Glutinoglossum</taxon>
    </lineage>
</organism>
<gene>
    <name evidence="2" type="ORF">FGG08_007614</name>
</gene>
<dbReference type="AlphaFoldDB" id="A0A9P8KZ43"/>
<dbReference type="EMBL" id="JAGHQL010000394">
    <property type="protein sequence ID" value="KAH0533647.1"/>
    <property type="molecule type" value="Genomic_DNA"/>
</dbReference>
<name>A0A9P8KZ43_9PEZI</name>
<feature type="non-terminal residue" evidence="2">
    <location>
        <position position="1"/>
    </location>
</feature>
<proteinExistence type="predicted"/>
<feature type="region of interest" description="Disordered" evidence="1">
    <location>
        <begin position="1"/>
        <end position="69"/>
    </location>
</feature>
<sequence length="69" mass="7631">LGWNLGRRGPRRRSRYRDRHGPLPLAQRPGFAADEGDRGVEQAARVLRTAQDSAPGLSRQVEGRSQPGI</sequence>
<feature type="non-terminal residue" evidence="2">
    <location>
        <position position="69"/>
    </location>
</feature>
<protein>
    <submittedName>
        <fullName evidence="2">Uncharacterized protein</fullName>
    </submittedName>
</protein>
<accession>A0A9P8KZ43</accession>
<dbReference type="Proteomes" id="UP000698800">
    <property type="component" value="Unassembled WGS sequence"/>
</dbReference>
<reference evidence="2" key="1">
    <citation type="submission" date="2021-03" db="EMBL/GenBank/DDBJ databases">
        <title>Comparative genomics and phylogenomic investigation of the class Geoglossomycetes provide insights into ecological specialization and systematics.</title>
        <authorList>
            <person name="Melie T."/>
            <person name="Pirro S."/>
            <person name="Miller A.N."/>
            <person name="Quandt A."/>
        </authorList>
    </citation>
    <scope>NUCLEOTIDE SEQUENCE</scope>
    <source>
        <strain evidence="2">GBOQ0MN5Z8</strain>
    </source>
</reference>
<evidence type="ECO:0000313" key="3">
    <source>
        <dbReference type="Proteomes" id="UP000698800"/>
    </source>
</evidence>
<feature type="compositionally biased region" description="Basic residues" evidence="1">
    <location>
        <begin position="8"/>
        <end position="18"/>
    </location>
</feature>
<evidence type="ECO:0000313" key="2">
    <source>
        <dbReference type="EMBL" id="KAH0533647.1"/>
    </source>
</evidence>
<keyword evidence="3" id="KW-1185">Reference proteome</keyword>
<comment type="caution">
    <text evidence="2">The sequence shown here is derived from an EMBL/GenBank/DDBJ whole genome shotgun (WGS) entry which is preliminary data.</text>
</comment>